<dbReference type="KEGG" id="vg:80540341"/>
<protein>
    <submittedName>
        <fullName evidence="1">Uncharacterized protein</fullName>
    </submittedName>
</protein>
<evidence type="ECO:0000313" key="2">
    <source>
        <dbReference type="Proteomes" id="UP001144437"/>
    </source>
</evidence>
<dbReference type="InterPro" id="IPR009823">
    <property type="entry name" value="Herpes_SORF3"/>
</dbReference>
<accession>A0A5B9R2J5</accession>
<evidence type="ECO:0000313" key="1">
    <source>
        <dbReference type="EMBL" id="QEG54096.1"/>
    </source>
</evidence>
<dbReference type="Pfam" id="PF07153">
    <property type="entry name" value="Marek_SORF3"/>
    <property type="match status" value="1"/>
</dbReference>
<organism evidence="1 2">
    <name type="scientific">Cacatuid alphaherpesvirus 2</name>
    <dbReference type="NCBI Taxonomy" id="2604840"/>
    <lineage>
        <taxon>Viruses</taxon>
        <taxon>Duplodnaviria</taxon>
        <taxon>Heunggongvirae</taxon>
        <taxon>Peploviricota</taxon>
        <taxon>Herviviricetes</taxon>
        <taxon>Herpesvirales</taxon>
        <taxon>Orthoherpesviridae</taxon>
        <taxon>Alphaherpesvirinae</taxon>
        <taxon>Iltovirus</taxon>
        <taxon>Iltovirus cacatuidalpha2</taxon>
    </lineage>
</organism>
<dbReference type="RefSeq" id="YP_010801630.1">
    <property type="nucleotide sequence ID" value="NC_076966.1"/>
</dbReference>
<proteinExistence type="predicted"/>
<name>A0A5B9R2J5_9ALPH</name>
<sequence length="257" mass="28800">MCSSVDLAFIAAFNGTDLPGGRFWRPRDCAPVFLWAKFASTLVGSARAFFEARERIAMMSIGEGKPPYDRGTHLNYTAKRVVAVTCRLWNALVCMTAEDGSDNAQLTVGHRDKQMYSWDARDVPKLPIFGSDFMVFLDTIVHRVTLAAEAIVSKSQNFTKFSKTGQCVGNIASDMFYSLGMELVRGVLVLAIPIAAFCIPEDVPECIEEDVRLFAAQMSIVFAKEVIPEPDKRFDEEEKYYCRCLHVVREIENVLDV</sequence>
<dbReference type="GeneID" id="80540341"/>
<dbReference type="EMBL" id="MK360902">
    <property type="protein sequence ID" value="QEG54096.1"/>
    <property type="molecule type" value="Genomic_DNA"/>
</dbReference>
<keyword evidence="2" id="KW-1185">Reference proteome</keyword>
<dbReference type="Proteomes" id="UP001144437">
    <property type="component" value="Segment"/>
</dbReference>
<reference evidence="1" key="1">
    <citation type="journal article" date="2019" name="Vet. Microbiol.">
        <title>Disease surveillance in wild Victorian cacatuids reveals co-infection with multiple agents and detection of novel avian viruses.</title>
        <authorList>
            <person name="Sutherland M."/>
            <person name="Sarker S."/>
            <person name="Vaz P.K."/>
            <person name="Legione A.R."/>
            <person name="Devlin J.M."/>
            <person name="Macwhirter P.L."/>
            <person name="Whiteley P.L."/>
            <person name="Raidal S.R."/>
        </authorList>
    </citation>
    <scope>NUCLEOTIDE SEQUENCE</scope>
    <source>
        <strain evidence="1">97-0001</strain>
    </source>
</reference>